<evidence type="ECO:0000256" key="2">
    <source>
        <dbReference type="ARBA" id="ARBA00006577"/>
    </source>
</evidence>
<keyword evidence="9" id="KW-1185">Reference proteome</keyword>
<feature type="domain" description="PPIase FKBP-type" evidence="7">
    <location>
        <begin position="254"/>
        <end position="339"/>
    </location>
</feature>
<proteinExistence type="inferred from homology"/>
<dbReference type="STRING" id="1642646.ING2E5A_2450"/>
<comment type="catalytic activity">
    <reaction evidence="1 6">
        <text>[protein]-peptidylproline (omega=180) = [protein]-peptidylproline (omega=0)</text>
        <dbReference type="Rhea" id="RHEA:16237"/>
        <dbReference type="Rhea" id="RHEA-COMP:10747"/>
        <dbReference type="Rhea" id="RHEA-COMP:10748"/>
        <dbReference type="ChEBI" id="CHEBI:83833"/>
        <dbReference type="ChEBI" id="CHEBI:83834"/>
        <dbReference type="EC" id="5.2.1.8"/>
    </reaction>
</comment>
<dbReference type="FunFam" id="3.10.50.40:FF:000006">
    <property type="entry name" value="Peptidyl-prolyl cis-trans isomerase"/>
    <property type="match status" value="1"/>
</dbReference>
<dbReference type="SUPFAM" id="SSF54534">
    <property type="entry name" value="FKBP-like"/>
    <property type="match status" value="1"/>
</dbReference>
<dbReference type="PANTHER" id="PTHR43811">
    <property type="entry name" value="FKBP-TYPE PEPTIDYL-PROLYL CIS-TRANS ISOMERASE FKPA"/>
    <property type="match status" value="1"/>
</dbReference>
<evidence type="ECO:0000256" key="5">
    <source>
        <dbReference type="ARBA" id="ARBA00023235"/>
    </source>
</evidence>
<organism evidence="8 9">
    <name type="scientific">Petrimonas mucosa</name>
    <dbReference type="NCBI Taxonomy" id="1642646"/>
    <lineage>
        <taxon>Bacteria</taxon>
        <taxon>Pseudomonadati</taxon>
        <taxon>Bacteroidota</taxon>
        <taxon>Bacteroidia</taxon>
        <taxon>Bacteroidales</taxon>
        <taxon>Dysgonomonadaceae</taxon>
        <taxon>Petrimonas</taxon>
    </lineage>
</organism>
<keyword evidence="4 6" id="KW-0697">Rotamase</keyword>
<keyword evidence="5 6" id="KW-0413">Isomerase</keyword>
<evidence type="ECO:0000313" key="8">
    <source>
        <dbReference type="EMBL" id="SCM59247.1"/>
    </source>
</evidence>
<dbReference type="EMBL" id="LT608328">
    <property type="protein sequence ID" value="SCM59247.1"/>
    <property type="molecule type" value="Genomic_DNA"/>
</dbReference>
<gene>
    <name evidence="8" type="primary">fklB</name>
    <name evidence="8" type="ORF">ING2E5A_2450</name>
</gene>
<dbReference type="InterPro" id="IPR000774">
    <property type="entry name" value="PPIase_FKBP_N"/>
</dbReference>
<dbReference type="PROSITE" id="PS50059">
    <property type="entry name" value="FKBP_PPIASE"/>
    <property type="match status" value="1"/>
</dbReference>
<evidence type="ECO:0000259" key="7">
    <source>
        <dbReference type="PROSITE" id="PS50059"/>
    </source>
</evidence>
<evidence type="ECO:0000313" key="9">
    <source>
        <dbReference type="Proteomes" id="UP000178485"/>
    </source>
</evidence>
<dbReference type="EC" id="5.2.1.8" evidence="3 6"/>
<dbReference type="PROSITE" id="PS51257">
    <property type="entry name" value="PROKAR_LIPOPROTEIN"/>
    <property type="match status" value="1"/>
</dbReference>
<evidence type="ECO:0000256" key="6">
    <source>
        <dbReference type="PROSITE-ProRule" id="PRU00277"/>
    </source>
</evidence>
<protein>
    <recommendedName>
        <fullName evidence="3 6">peptidylprolyl isomerase</fullName>
        <ecNumber evidence="3 6">5.2.1.8</ecNumber>
    </recommendedName>
</protein>
<dbReference type="InterPro" id="IPR036944">
    <property type="entry name" value="PPIase_FKBP_N_sf"/>
</dbReference>
<reference evidence="8 9" key="1">
    <citation type="submission" date="2016-08" db="EMBL/GenBank/DDBJ databases">
        <authorList>
            <person name="Seilhamer J.J."/>
        </authorList>
    </citation>
    <scope>NUCLEOTIDE SEQUENCE [LARGE SCALE GENOMIC DNA]</scope>
    <source>
        <strain evidence="8">ING2-E5A</strain>
    </source>
</reference>
<sequence>MKQKKLVVLGALAAFSIGLTSCGSDSSAPAASLKSDVDSISYAYGVNLADQGGLMQYLEQSGIIQSTTNLQHEYQMRISSADSTQKEALEKELEAKIDSLNKVNAPKLNEFIKGLKESMKGGEEQSAYIQGLSVGHQISQQMVPQFGSMLFGEDSGKEINNDQMLAGLISTLKNQSTAISKMDASLLIQRSVEDAQAKQQAKQEEELKVQYKDSIAAGEKFLAENAKRESVVTLPSGLQYEVIRKGNGPIPSDGNTVKVHYHGTLINGTVFDSSIERKEPATFGVNQVIAGWTEALKLMPVGSKWKLYVPYNLAYGAQDRGTIKPFSTLIFEVELLGIEK</sequence>
<dbReference type="InterPro" id="IPR046357">
    <property type="entry name" value="PPIase_dom_sf"/>
</dbReference>
<evidence type="ECO:0000256" key="1">
    <source>
        <dbReference type="ARBA" id="ARBA00000971"/>
    </source>
</evidence>
<dbReference type="GO" id="GO:0003755">
    <property type="term" value="F:peptidyl-prolyl cis-trans isomerase activity"/>
    <property type="evidence" value="ECO:0007669"/>
    <property type="project" value="UniProtKB-KW"/>
</dbReference>
<accession>A0A1G4G9Q1</accession>
<evidence type="ECO:0000256" key="3">
    <source>
        <dbReference type="ARBA" id="ARBA00013194"/>
    </source>
</evidence>
<dbReference type="PANTHER" id="PTHR43811:SF19">
    <property type="entry name" value="39 KDA FK506-BINDING NUCLEAR PROTEIN"/>
    <property type="match status" value="1"/>
</dbReference>
<dbReference type="AlphaFoldDB" id="A0A1G4G9Q1"/>
<name>A0A1G4G9Q1_9BACT</name>
<dbReference type="Pfam" id="PF01346">
    <property type="entry name" value="FKBP_N"/>
    <property type="match status" value="1"/>
</dbReference>
<dbReference type="Pfam" id="PF00254">
    <property type="entry name" value="FKBP_C"/>
    <property type="match status" value="1"/>
</dbReference>
<dbReference type="InterPro" id="IPR001179">
    <property type="entry name" value="PPIase_FKBP_dom"/>
</dbReference>
<dbReference type="RefSeq" id="WP_071137567.1">
    <property type="nucleotide sequence ID" value="NZ_JAQVII010000064.1"/>
</dbReference>
<dbReference type="Gene3D" id="3.10.50.40">
    <property type="match status" value="1"/>
</dbReference>
<dbReference type="Proteomes" id="UP000178485">
    <property type="component" value="Chromosome i"/>
</dbReference>
<dbReference type="GO" id="GO:0006457">
    <property type="term" value="P:protein folding"/>
    <property type="evidence" value="ECO:0007669"/>
    <property type="project" value="InterPro"/>
</dbReference>
<comment type="similarity">
    <text evidence="2">Belongs to the FKBP-type PPIase family.</text>
</comment>
<dbReference type="KEGG" id="pmuc:ING2E5A_2450"/>
<evidence type="ECO:0000256" key="4">
    <source>
        <dbReference type="ARBA" id="ARBA00023110"/>
    </source>
</evidence>
<dbReference type="Gene3D" id="1.10.287.460">
    <property type="entry name" value="Peptidyl-prolyl cis-trans isomerase, FKBP-type, N-terminal domain"/>
    <property type="match status" value="1"/>
</dbReference>